<keyword evidence="3" id="KW-1185">Reference proteome</keyword>
<feature type="region of interest" description="Disordered" evidence="1">
    <location>
        <begin position="28"/>
        <end position="61"/>
    </location>
</feature>
<sequence length="315" mass="36125">MLPRQHSMDSETSSDSWLVIQKSVSIEHSNDEMDIESSLDSEHWDSDNEDSQYNDENETDSLEEFEASADAENETGGDCEIVDENEAMQMSCSRYFIAAEKIYKSLDLLDEECSANLTKFISIPASVSRDTARAIMLLFVAVLAVIFFSKGAQFTNMEAVRHPNEVIASGQQYRKNFVKTYMPMPYHETFFNNSESLSGLLQCKRWQKFSRSSVPTYLTPQLFEMTSSIAYAFNSTPFLQVDEEAFFARPVMKIARISISRPPKRPTNVCVQNANRQATYWSRKQKNLDVQQQLHISHGNFDNVHRSNIRVEHVF</sequence>
<evidence type="ECO:0000256" key="1">
    <source>
        <dbReference type="SAM" id="MobiDB-lite"/>
    </source>
</evidence>
<dbReference type="Proteomes" id="UP000053766">
    <property type="component" value="Unassembled WGS sequence"/>
</dbReference>
<dbReference type="EMBL" id="KN716308">
    <property type="protein sequence ID" value="KJH47430.1"/>
    <property type="molecule type" value="Genomic_DNA"/>
</dbReference>
<feature type="compositionally biased region" description="Acidic residues" evidence="1">
    <location>
        <begin position="47"/>
        <end position="61"/>
    </location>
</feature>
<organism evidence="2 3">
    <name type="scientific">Dictyocaulus viviparus</name>
    <name type="common">Bovine lungworm</name>
    <dbReference type="NCBI Taxonomy" id="29172"/>
    <lineage>
        <taxon>Eukaryota</taxon>
        <taxon>Metazoa</taxon>
        <taxon>Ecdysozoa</taxon>
        <taxon>Nematoda</taxon>
        <taxon>Chromadorea</taxon>
        <taxon>Rhabditida</taxon>
        <taxon>Rhabditina</taxon>
        <taxon>Rhabditomorpha</taxon>
        <taxon>Strongyloidea</taxon>
        <taxon>Metastrongylidae</taxon>
        <taxon>Dictyocaulus</taxon>
    </lineage>
</organism>
<accession>A0A0D8XSC7</accession>
<gene>
    <name evidence="2" type="ORF">DICVIV_06506</name>
</gene>
<dbReference type="OrthoDB" id="5832344at2759"/>
<evidence type="ECO:0000313" key="2">
    <source>
        <dbReference type="EMBL" id="KJH47430.1"/>
    </source>
</evidence>
<evidence type="ECO:0000313" key="3">
    <source>
        <dbReference type="Proteomes" id="UP000053766"/>
    </source>
</evidence>
<protein>
    <submittedName>
        <fullName evidence="2">Uncharacterized protein</fullName>
    </submittedName>
</protein>
<name>A0A0D8XSC7_DICVI</name>
<proteinExistence type="predicted"/>
<reference evidence="2 3" key="1">
    <citation type="submission" date="2013-11" db="EMBL/GenBank/DDBJ databases">
        <title>Draft genome of the bovine lungworm Dictyocaulus viviparus.</title>
        <authorList>
            <person name="Mitreva M."/>
        </authorList>
    </citation>
    <scope>NUCLEOTIDE SEQUENCE [LARGE SCALE GENOMIC DNA]</scope>
    <source>
        <strain evidence="2 3">HannoverDv2000</strain>
    </source>
</reference>
<dbReference type="AlphaFoldDB" id="A0A0D8XSC7"/>
<reference evidence="3" key="2">
    <citation type="journal article" date="2016" name="Sci. Rep.">
        <title>Dictyocaulus viviparus genome, variome and transcriptome elucidate lungworm biology and support future intervention.</title>
        <authorList>
            <person name="McNulty S.N."/>
            <person name="Strube C."/>
            <person name="Rosa B.A."/>
            <person name="Martin J.C."/>
            <person name="Tyagi R."/>
            <person name="Choi Y.J."/>
            <person name="Wang Q."/>
            <person name="Hallsworth Pepin K."/>
            <person name="Zhang X."/>
            <person name="Ozersky P."/>
            <person name="Wilson R.K."/>
            <person name="Sternberg P.W."/>
            <person name="Gasser R.B."/>
            <person name="Mitreva M."/>
        </authorList>
    </citation>
    <scope>NUCLEOTIDE SEQUENCE [LARGE SCALE GENOMIC DNA]</scope>
    <source>
        <strain evidence="3">HannoverDv2000</strain>
    </source>
</reference>